<dbReference type="EMBL" id="KB207261">
    <property type="protein sequence ID" value="ELP83592.1"/>
    <property type="molecule type" value="Genomic_DNA"/>
</dbReference>
<evidence type="ECO:0000313" key="1">
    <source>
        <dbReference type="EMBL" id="ELP83592.1"/>
    </source>
</evidence>
<evidence type="ECO:0000313" key="2">
    <source>
        <dbReference type="Proteomes" id="UP000014680"/>
    </source>
</evidence>
<accession>A0A0A1TYK2</accession>
<keyword evidence="2" id="KW-1185">Reference proteome</keyword>
<dbReference type="VEuPathDB" id="AmoebaDB:EIN_078270"/>
<dbReference type="GeneID" id="14882552"/>
<reference evidence="1 2" key="1">
    <citation type="submission" date="2012-10" db="EMBL/GenBank/DDBJ databases">
        <authorList>
            <person name="Zafar N."/>
            <person name="Inman J."/>
            <person name="Hall N."/>
            <person name="Lorenzi H."/>
            <person name="Caler E."/>
        </authorList>
    </citation>
    <scope>NUCLEOTIDE SEQUENCE [LARGE SCALE GENOMIC DNA]</scope>
    <source>
        <strain evidence="1 2">IP1</strain>
    </source>
</reference>
<dbReference type="RefSeq" id="XP_004182938.1">
    <property type="nucleotide sequence ID" value="XM_004182890.1"/>
</dbReference>
<dbReference type="AlphaFoldDB" id="A0A0A1TYK2"/>
<proteinExistence type="predicted"/>
<sequence>MKRVDVFSMQIVAKYFQFITDYLYIIQVCKKYKFLLDRFRINPIRISPKYKPLFTHIQTQIVFTPYDIIVPVDRHIFLYYVSYQEYKEKNTQTEVYKNVRYTTEDIEKYGSKIPEEVSQLGNYL</sequence>
<dbReference type="Proteomes" id="UP000014680">
    <property type="component" value="Unassembled WGS sequence"/>
</dbReference>
<gene>
    <name evidence="1" type="ORF">EIN_078270</name>
</gene>
<name>A0A0A1TYK2_ENTIV</name>
<organism evidence="1 2">
    <name type="scientific">Entamoeba invadens IP1</name>
    <dbReference type="NCBI Taxonomy" id="370355"/>
    <lineage>
        <taxon>Eukaryota</taxon>
        <taxon>Amoebozoa</taxon>
        <taxon>Evosea</taxon>
        <taxon>Archamoebae</taxon>
        <taxon>Mastigamoebida</taxon>
        <taxon>Entamoebidae</taxon>
        <taxon>Entamoeba</taxon>
    </lineage>
</organism>
<protein>
    <submittedName>
        <fullName evidence="1">Uncharacterized protein</fullName>
    </submittedName>
</protein>
<dbReference type="KEGG" id="eiv:EIN_078270"/>